<reference evidence="2" key="1">
    <citation type="submission" date="2021-02" db="EMBL/GenBank/DDBJ databases">
        <authorList>
            <person name="Dougan E. K."/>
            <person name="Rhodes N."/>
            <person name="Thang M."/>
            <person name="Chan C."/>
        </authorList>
    </citation>
    <scope>NUCLEOTIDE SEQUENCE</scope>
</reference>
<accession>A0A812LMQ6</accession>
<dbReference type="InterPro" id="IPR029058">
    <property type="entry name" value="AB_hydrolase_fold"/>
</dbReference>
<dbReference type="OrthoDB" id="447758at2759"/>
<name>A0A812LMQ6_SYMPI</name>
<organism evidence="2 3">
    <name type="scientific">Symbiodinium pilosum</name>
    <name type="common">Dinoflagellate</name>
    <dbReference type="NCBI Taxonomy" id="2952"/>
    <lineage>
        <taxon>Eukaryota</taxon>
        <taxon>Sar</taxon>
        <taxon>Alveolata</taxon>
        <taxon>Dinophyceae</taxon>
        <taxon>Suessiales</taxon>
        <taxon>Symbiodiniaceae</taxon>
        <taxon>Symbiodinium</taxon>
    </lineage>
</organism>
<dbReference type="GO" id="GO:0006629">
    <property type="term" value="P:lipid metabolic process"/>
    <property type="evidence" value="ECO:0007669"/>
    <property type="project" value="InterPro"/>
</dbReference>
<dbReference type="Pfam" id="PF01764">
    <property type="entry name" value="Lipase_3"/>
    <property type="match status" value="1"/>
</dbReference>
<evidence type="ECO:0000259" key="1">
    <source>
        <dbReference type="Pfam" id="PF01764"/>
    </source>
</evidence>
<dbReference type="SUPFAM" id="SSF53474">
    <property type="entry name" value="alpha/beta-Hydrolases"/>
    <property type="match status" value="1"/>
</dbReference>
<sequence length="354" mass="39369">MTALRIIQRPKLGAVKVALVSATCPEGRMLLVVFKGTSFIADFLNWNLEHDHTMTKDKAFFIHRGAAGAMGNLQFWLETDFMRRLESEGMQGVAQVVFAGHSLGGMYAQVMLYLAWQKIEAGGLTPLMSSMRCVTFGAPMTFGGGLEGNGQLQSFKSFANRRAVNYVHAHDPCPRAWGSLNLRVLVQQACQFTKQSLRDELGTVQGGLAAKVVEGMAQALLNRPGFSLLEEMAREYRHVIPLKVLSTSPRRFHWLTDFQLTPESLLDHSMASRSYPKNQESHGKENEKLDGGGDYAVVCMDLDSTHCCQAECFFLGSFAYKQCEATKPYITTKPELCKRGYPVRCPGLLREQAL</sequence>
<keyword evidence="3" id="KW-1185">Reference proteome</keyword>
<dbReference type="EMBL" id="CAJNIZ010005592">
    <property type="protein sequence ID" value="CAE7242922.1"/>
    <property type="molecule type" value="Genomic_DNA"/>
</dbReference>
<feature type="domain" description="Fungal lipase-type" evidence="1">
    <location>
        <begin position="32"/>
        <end position="176"/>
    </location>
</feature>
<dbReference type="Gene3D" id="3.40.50.1820">
    <property type="entry name" value="alpha/beta hydrolase"/>
    <property type="match status" value="1"/>
</dbReference>
<evidence type="ECO:0000313" key="2">
    <source>
        <dbReference type="EMBL" id="CAE7242922.1"/>
    </source>
</evidence>
<dbReference type="AlphaFoldDB" id="A0A812LMQ6"/>
<proteinExistence type="predicted"/>
<evidence type="ECO:0000313" key="3">
    <source>
        <dbReference type="Proteomes" id="UP000649617"/>
    </source>
</evidence>
<dbReference type="InterPro" id="IPR002921">
    <property type="entry name" value="Fungal_lipase-type"/>
</dbReference>
<comment type="caution">
    <text evidence="2">The sequence shown here is derived from an EMBL/GenBank/DDBJ whole genome shotgun (WGS) entry which is preliminary data.</text>
</comment>
<dbReference type="Proteomes" id="UP000649617">
    <property type="component" value="Unassembled WGS sequence"/>
</dbReference>
<protein>
    <recommendedName>
        <fullName evidence="1">Fungal lipase-type domain-containing protein</fullName>
    </recommendedName>
</protein>
<gene>
    <name evidence="2" type="ORF">SPIL2461_LOCUS4311</name>
</gene>